<evidence type="ECO:0000256" key="5">
    <source>
        <dbReference type="ARBA" id="ARBA00022729"/>
    </source>
</evidence>
<keyword evidence="9 10" id="KW-0998">Cell outer membrane</keyword>
<dbReference type="EMBL" id="SMTL01000002">
    <property type="protein sequence ID" value="TDK37182.1"/>
    <property type="molecule type" value="Genomic_DNA"/>
</dbReference>
<evidence type="ECO:0000256" key="9">
    <source>
        <dbReference type="ARBA" id="ARBA00023237"/>
    </source>
</evidence>
<dbReference type="InterPro" id="IPR003684">
    <property type="entry name" value="Porin_alphabac"/>
</dbReference>
<dbReference type="Pfam" id="PF02530">
    <property type="entry name" value="Porin_2"/>
    <property type="match status" value="1"/>
</dbReference>
<proteinExistence type="inferred from homology"/>
<dbReference type="RefSeq" id="WP_133315949.1">
    <property type="nucleotide sequence ID" value="NZ_SMTL01000002.1"/>
</dbReference>
<evidence type="ECO:0000313" key="11">
    <source>
        <dbReference type="EMBL" id="TDK37182.1"/>
    </source>
</evidence>
<accession>A0A4R5UJX5</accession>
<evidence type="ECO:0000256" key="8">
    <source>
        <dbReference type="ARBA" id="ARBA00023136"/>
    </source>
</evidence>
<evidence type="ECO:0000256" key="1">
    <source>
        <dbReference type="ARBA" id="ARBA00009521"/>
    </source>
</evidence>
<keyword evidence="8 10" id="KW-0472">Membrane</keyword>
<sequence>MNLKSLLLGSAAALAAVSGAHAADAIVAAEPEPMEYVRVCDAFGTGYFYIPGTETCLKIGGYVRFEVQFDDVDDGDNWNARTRALLNFETKSDTEYGALGSYIAIRSWAEGDYVGDGEGERNELEIDEAYITLGGFKVGYMYNYWDVDLSGETDDIGSNRINSIGYNYTGDTISAGVFIDELTGRYSEVQDLGGVNDRYSDNDGVGIEAQISGAFGPVSAALLGGYDFHVNDGSIRAILSADVGPGTLSGAGIYSTGANAYYDRAEWTVAVQYAAKLGDKFTITPGFQYFDTIDYDTDGDFVGDRDAWRAGVTLDYKITDGLTSKVSLQYDDRDDEEETFSGFVRLQRSF</sequence>
<dbReference type="GO" id="GO:0006811">
    <property type="term" value="P:monoatomic ion transport"/>
    <property type="evidence" value="ECO:0007669"/>
    <property type="project" value="UniProtKB-KW"/>
</dbReference>
<dbReference type="Proteomes" id="UP000295238">
    <property type="component" value="Unassembled WGS sequence"/>
</dbReference>
<dbReference type="Gene3D" id="2.40.160.40">
    <property type="entry name" value="monomeric porin ompg"/>
    <property type="match status" value="1"/>
</dbReference>
<keyword evidence="2 10" id="KW-0813">Transport</keyword>
<comment type="caution">
    <text evidence="11">The sequence shown here is derived from an EMBL/GenBank/DDBJ whole genome shotgun (WGS) entry which is preliminary data.</text>
</comment>
<protein>
    <recommendedName>
        <fullName evidence="10">Porin</fullName>
    </recommendedName>
</protein>
<keyword evidence="3 10" id="KW-1134">Transmembrane beta strand</keyword>
<keyword evidence="5 10" id="KW-0732">Signal</keyword>
<evidence type="ECO:0000256" key="4">
    <source>
        <dbReference type="ARBA" id="ARBA00022692"/>
    </source>
</evidence>
<comment type="domain">
    <text evidence="10">Consists of 16-stranded beta-barrel sheets, with large surface-exposed loops, that form a transmembrane pore at the center of each barrel. The pore is partially ocluded by a peptide loop that folds into the pore lumen.</text>
</comment>
<keyword evidence="6 10" id="KW-0406">Ion transport</keyword>
<dbReference type="SUPFAM" id="SSF56935">
    <property type="entry name" value="Porins"/>
    <property type="match status" value="1"/>
</dbReference>
<evidence type="ECO:0000256" key="2">
    <source>
        <dbReference type="ARBA" id="ARBA00022448"/>
    </source>
</evidence>
<evidence type="ECO:0000256" key="3">
    <source>
        <dbReference type="ARBA" id="ARBA00022452"/>
    </source>
</evidence>
<comment type="subcellular location">
    <subcellularLocation>
        <location evidence="10">Cell outer membrane</location>
        <topology evidence="10">Multi-pass membrane protein</topology>
    </subcellularLocation>
</comment>
<dbReference type="InterPro" id="IPR053713">
    <property type="entry name" value="Bact_OM_Channel_sf"/>
</dbReference>
<comment type="function">
    <text evidence="10">Forms passive diffusion pores that allow small molecular weight hydrophilic materials across the outer membrane.</text>
</comment>
<feature type="signal peptide" evidence="10">
    <location>
        <begin position="1"/>
        <end position="22"/>
    </location>
</feature>
<dbReference type="AlphaFoldDB" id="A0A4R5UJX5"/>
<dbReference type="GO" id="GO:0046930">
    <property type="term" value="C:pore complex"/>
    <property type="evidence" value="ECO:0007669"/>
    <property type="project" value="UniProtKB-KW"/>
</dbReference>
<evidence type="ECO:0000256" key="10">
    <source>
        <dbReference type="RuleBase" id="RU364005"/>
    </source>
</evidence>
<organism evidence="11 12">
    <name type="scientific">Rhizobium deserti</name>
    <dbReference type="NCBI Taxonomy" id="2547961"/>
    <lineage>
        <taxon>Bacteria</taxon>
        <taxon>Pseudomonadati</taxon>
        <taxon>Pseudomonadota</taxon>
        <taxon>Alphaproteobacteria</taxon>
        <taxon>Hyphomicrobiales</taxon>
        <taxon>Rhizobiaceae</taxon>
        <taxon>Rhizobium/Agrobacterium group</taxon>
        <taxon>Rhizobium</taxon>
    </lineage>
</organism>
<dbReference type="OrthoDB" id="7801681at2"/>
<gene>
    <name evidence="11" type="ORF">E2F50_09840</name>
</gene>
<feature type="chain" id="PRO_5020859941" description="Porin" evidence="10">
    <location>
        <begin position="23"/>
        <end position="350"/>
    </location>
</feature>
<dbReference type="GO" id="GO:0015288">
    <property type="term" value="F:porin activity"/>
    <property type="evidence" value="ECO:0007669"/>
    <property type="project" value="UniProtKB-KW"/>
</dbReference>
<evidence type="ECO:0000256" key="7">
    <source>
        <dbReference type="ARBA" id="ARBA00023114"/>
    </source>
</evidence>
<reference evidence="11 12" key="1">
    <citation type="submission" date="2019-03" db="EMBL/GenBank/DDBJ databases">
        <title>Rhizobium sp. nov., an bacterium isolated from biocrust in Mu Us Desert.</title>
        <authorList>
            <person name="Lixiong L."/>
        </authorList>
    </citation>
    <scope>NUCLEOTIDE SEQUENCE [LARGE SCALE GENOMIC DNA]</scope>
    <source>
        <strain evidence="11 12">SPY-1</strain>
    </source>
</reference>
<comment type="similarity">
    <text evidence="1 10">Belongs to the alphaproteobacteria porin family.</text>
</comment>
<name>A0A4R5UJX5_9HYPH</name>
<dbReference type="GO" id="GO:0009279">
    <property type="term" value="C:cell outer membrane"/>
    <property type="evidence" value="ECO:0007669"/>
    <property type="project" value="UniProtKB-SubCell"/>
</dbReference>
<evidence type="ECO:0000256" key="6">
    <source>
        <dbReference type="ARBA" id="ARBA00023065"/>
    </source>
</evidence>
<keyword evidence="7 10" id="KW-0626">Porin</keyword>
<keyword evidence="12" id="KW-1185">Reference proteome</keyword>
<evidence type="ECO:0000313" key="12">
    <source>
        <dbReference type="Proteomes" id="UP000295238"/>
    </source>
</evidence>
<keyword evidence="4 10" id="KW-0812">Transmembrane</keyword>